<feature type="domain" description="HTH luxR-type" evidence="7">
    <location>
        <begin position="146"/>
        <end position="211"/>
    </location>
</feature>
<dbReference type="AlphaFoldDB" id="A0A7Y9AT84"/>
<gene>
    <name evidence="9" type="ORF">BJ968_000937</name>
</gene>
<dbReference type="GO" id="GO:0006355">
    <property type="term" value="P:regulation of DNA-templated transcription"/>
    <property type="evidence" value="ECO:0007669"/>
    <property type="project" value="InterPro"/>
</dbReference>
<feature type="domain" description="Response regulatory" evidence="8">
    <location>
        <begin position="4"/>
        <end position="120"/>
    </location>
</feature>
<evidence type="ECO:0000259" key="8">
    <source>
        <dbReference type="PROSITE" id="PS50110"/>
    </source>
</evidence>
<evidence type="ECO:0000256" key="2">
    <source>
        <dbReference type="ARBA" id="ARBA00023015"/>
    </source>
</evidence>
<evidence type="ECO:0000313" key="9">
    <source>
        <dbReference type="EMBL" id="NYD21397.1"/>
    </source>
</evidence>
<dbReference type="PROSITE" id="PS50043">
    <property type="entry name" value="HTH_LUXR_2"/>
    <property type="match status" value="1"/>
</dbReference>
<evidence type="ECO:0000256" key="6">
    <source>
        <dbReference type="SAM" id="MobiDB-lite"/>
    </source>
</evidence>
<comment type="caution">
    <text evidence="9">The sequence shown here is derived from an EMBL/GenBank/DDBJ whole genome shotgun (WGS) entry which is preliminary data.</text>
</comment>
<proteinExistence type="predicted"/>
<dbReference type="CDD" id="cd06170">
    <property type="entry name" value="LuxR_C_like"/>
    <property type="match status" value="1"/>
</dbReference>
<dbReference type="PANTHER" id="PTHR43214:SF24">
    <property type="entry name" value="TRANSCRIPTIONAL REGULATORY PROTEIN NARL-RELATED"/>
    <property type="match status" value="1"/>
</dbReference>
<dbReference type="Pfam" id="PF00072">
    <property type="entry name" value="Response_reg"/>
    <property type="match status" value="1"/>
</dbReference>
<dbReference type="InterPro" id="IPR058245">
    <property type="entry name" value="NreC/VraR/RcsB-like_REC"/>
</dbReference>
<evidence type="ECO:0000256" key="3">
    <source>
        <dbReference type="ARBA" id="ARBA00023125"/>
    </source>
</evidence>
<keyword evidence="2" id="KW-0805">Transcription regulation</keyword>
<sequence length="232" mass="24226">MTVRLLVVDDHKGFREGLVRLLGSLADVEVLGEAASGEEGLVQAGRLQPDVVLMDLAMPGIGGVEATRRLRESAPHVGVVVLTMSDDDASVFAAVRSGARGYLLKGAPRTEVARAVEAVAAGEALFSAAVAARLVTYFTAAADTPTAEPFPELTDREREVLGLLSRGLPNARIAAELGVSPKTVRNHVSHVFAKLQVADRAQAVARARDAGLGGGGGPGRQTSRGACEDRNW</sequence>
<keyword evidence="1 5" id="KW-0597">Phosphoprotein</keyword>
<dbReference type="InterPro" id="IPR039420">
    <property type="entry name" value="WalR-like"/>
</dbReference>
<dbReference type="EMBL" id="JACCBB010000001">
    <property type="protein sequence ID" value="NYD21397.1"/>
    <property type="molecule type" value="Genomic_DNA"/>
</dbReference>
<dbReference type="InterPro" id="IPR016032">
    <property type="entry name" value="Sig_transdc_resp-reg_C-effctor"/>
</dbReference>
<dbReference type="InterPro" id="IPR011006">
    <property type="entry name" value="CheY-like_superfamily"/>
</dbReference>
<feature type="modified residue" description="4-aspartylphosphate" evidence="5">
    <location>
        <position position="55"/>
    </location>
</feature>
<keyword evidence="3 9" id="KW-0238">DNA-binding</keyword>
<dbReference type="Proteomes" id="UP000521922">
    <property type="component" value="Unassembled WGS sequence"/>
</dbReference>
<dbReference type="SMART" id="SM00448">
    <property type="entry name" value="REC"/>
    <property type="match status" value="1"/>
</dbReference>
<dbReference type="PANTHER" id="PTHR43214">
    <property type="entry name" value="TWO-COMPONENT RESPONSE REGULATOR"/>
    <property type="match status" value="1"/>
</dbReference>
<evidence type="ECO:0000256" key="1">
    <source>
        <dbReference type="ARBA" id="ARBA00022553"/>
    </source>
</evidence>
<dbReference type="InterPro" id="IPR000792">
    <property type="entry name" value="Tscrpt_reg_LuxR_C"/>
</dbReference>
<dbReference type="SUPFAM" id="SSF52172">
    <property type="entry name" value="CheY-like"/>
    <property type="match status" value="1"/>
</dbReference>
<name>A0A7Y9AT84_9ACTN</name>
<protein>
    <submittedName>
        <fullName evidence="9">DNA-binding NarL/FixJ family response regulator</fullName>
    </submittedName>
</protein>
<evidence type="ECO:0000313" key="10">
    <source>
        <dbReference type="Proteomes" id="UP000521922"/>
    </source>
</evidence>
<reference evidence="9 10" key="1">
    <citation type="submission" date="2020-07" db="EMBL/GenBank/DDBJ databases">
        <title>Sequencing the genomes of 1000 actinobacteria strains.</title>
        <authorList>
            <person name="Klenk H.-P."/>
        </authorList>
    </citation>
    <scope>NUCLEOTIDE SEQUENCE [LARGE SCALE GENOMIC DNA]</scope>
    <source>
        <strain evidence="9 10">DSM 7487</strain>
    </source>
</reference>
<organism evidence="9 10">
    <name type="scientific">Kineococcus aurantiacus</name>
    <dbReference type="NCBI Taxonomy" id="37633"/>
    <lineage>
        <taxon>Bacteria</taxon>
        <taxon>Bacillati</taxon>
        <taxon>Actinomycetota</taxon>
        <taxon>Actinomycetes</taxon>
        <taxon>Kineosporiales</taxon>
        <taxon>Kineosporiaceae</taxon>
        <taxon>Kineococcus</taxon>
    </lineage>
</organism>
<dbReference type="SUPFAM" id="SSF46894">
    <property type="entry name" value="C-terminal effector domain of the bipartite response regulators"/>
    <property type="match status" value="1"/>
</dbReference>
<dbReference type="PROSITE" id="PS50110">
    <property type="entry name" value="RESPONSE_REGULATORY"/>
    <property type="match status" value="1"/>
</dbReference>
<keyword evidence="10" id="KW-1185">Reference proteome</keyword>
<dbReference type="PRINTS" id="PR00038">
    <property type="entry name" value="HTHLUXR"/>
</dbReference>
<dbReference type="PROSITE" id="PS00622">
    <property type="entry name" value="HTH_LUXR_1"/>
    <property type="match status" value="1"/>
</dbReference>
<evidence type="ECO:0000259" key="7">
    <source>
        <dbReference type="PROSITE" id="PS50043"/>
    </source>
</evidence>
<dbReference type="Gene3D" id="3.40.50.2300">
    <property type="match status" value="1"/>
</dbReference>
<feature type="region of interest" description="Disordered" evidence="6">
    <location>
        <begin position="209"/>
        <end position="232"/>
    </location>
</feature>
<dbReference type="SMART" id="SM00421">
    <property type="entry name" value="HTH_LUXR"/>
    <property type="match status" value="1"/>
</dbReference>
<evidence type="ECO:0000256" key="5">
    <source>
        <dbReference type="PROSITE-ProRule" id="PRU00169"/>
    </source>
</evidence>
<dbReference type="CDD" id="cd17535">
    <property type="entry name" value="REC_NarL-like"/>
    <property type="match status" value="1"/>
</dbReference>
<dbReference type="GO" id="GO:0003677">
    <property type="term" value="F:DNA binding"/>
    <property type="evidence" value="ECO:0007669"/>
    <property type="project" value="UniProtKB-KW"/>
</dbReference>
<keyword evidence="4" id="KW-0804">Transcription</keyword>
<accession>A0A7Y9AT84</accession>
<dbReference type="GO" id="GO:0000160">
    <property type="term" value="P:phosphorelay signal transduction system"/>
    <property type="evidence" value="ECO:0007669"/>
    <property type="project" value="InterPro"/>
</dbReference>
<dbReference type="Pfam" id="PF00196">
    <property type="entry name" value="GerE"/>
    <property type="match status" value="1"/>
</dbReference>
<evidence type="ECO:0000256" key="4">
    <source>
        <dbReference type="ARBA" id="ARBA00023163"/>
    </source>
</evidence>
<dbReference type="InterPro" id="IPR001789">
    <property type="entry name" value="Sig_transdc_resp-reg_receiver"/>
</dbReference>